<feature type="region of interest" description="Disordered" evidence="1">
    <location>
        <begin position="1"/>
        <end position="239"/>
    </location>
</feature>
<feature type="compositionally biased region" description="Basic residues" evidence="1">
    <location>
        <begin position="20"/>
        <end position="38"/>
    </location>
</feature>
<evidence type="ECO:0000313" key="3">
    <source>
        <dbReference type="Proteomes" id="UP001500016"/>
    </source>
</evidence>
<organism evidence="2 3">
    <name type="scientific">Streptomyces albiaxialis</name>
    <dbReference type="NCBI Taxonomy" id="329523"/>
    <lineage>
        <taxon>Bacteria</taxon>
        <taxon>Bacillati</taxon>
        <taxon>Actinomycetota</taxon>
        <taxon>Actinomycetes</taxon>
        <taxon>Kitasatosporales</taxon>
        <taxon>Streptomycetaceae</taxon>
        <taxon>Streptomyces</taxon>
    </lineage>
</organism>
<feature type="compositionally biased region" description="Basic and acidic residues" evidence="1">
    <location>
        <begin position="122"/>
        <end position="155"/>
    </location>
</feature>
<feature type="compositionally biased region" description="Low complexity" evidence="1">
    <location>
        <begin position="158"/>
        <end position="169"/>
    </location>
</feature>
<evidence type="ECO:0000313" key="2">
    <source>
        <dbReference type="EMBL" id="GAA2077986.1"/>
    </source>
</evidence>
<proteinExistence type="predicted"/>
<feature type="compositionally biased region" description="Basic and acidic residues" evidence="1">
    <location>
        <begin position="46"/>
        <end position="93"/>
    </location>
</feature>
<reference evidence="2 3" key="1">
    <citation type="journal article" date="2019" name="Int. J. Syst. Evol. Microbiol.">
        <title>The Global Catalogue of Microorganisms (GCM) 10K type strain sequencing project: providing services to taxonomists for standard genome sequencing and annotation.</title>
        <authorList>
            <consortium name="The Broad Institute Genomics Platform"/>
            <consortium name="The Broad Institute Genome Sequencing Center for Infectious Disease"/>
            <person name="Wu L."/>
            <person name="Ma J."/>
        </authorList>
    </citation>
    <scope>NUCLEOTIDE SEQUENCE [LARGE SCALE GENOMIC DNA]</scope>
    <source>
        <strain evidence="2 3">JCM 15478</strain>
    </source>
</reference>
<comment type="caution">
    <text evidence="2">The sequence shown here is derived from an EMBL/GenBank/DDBJ whole genome shotgun (WGS) entry which is preliminary data.</text>
</comment>
<gene>
    <name evidence="2" type="ORF">GCM10009801_34540</name>
</gene>
<protein>
    <submittedName>
        <fullName evidence="2">Uncharacterized protein</fullName>
    </submittedName>
</protein>
<accession>A0ABN2VZU6</accession>
<sequence>MAETVHEFAGRGGAGAPRPLVRHRGLVRRRGLAGRRRPQPYGGEQSQRHGEQARRDGERGRAAAETQREAAERRPRHVAEPDGEQAHALHPRELVAGGEAGRQRPDGGHEQRVDGAEDERAEDERPQPRRPGAQREGHREDDRAAHGVAAEDHPARPVAVGDDAAAQHQQHARHRADGHDEADPGGARDALRGPAEGEEADAVADHGGGVRREPAQHGAVAVRGRGRCPVRRHGRNGNP</sequence>
<evidence type="ECO:0000256" key="1">
    <source>
        <dbReference type="SAM" id="MobiDB-lite"/>
    </source>
</evidence>
<feature type="compositionally biased region" description="Basic residues" evidence="1">
    <location>
        <begin position="224"/>
        <end position="239"/>
    </location>
</feature>
<dbReference type="Proteomes" id="UP001500016">
    <property type="component" value="Unassembled WGS sequence"/>
</dbReference>
<feature type="compositionally biased region" description="Basic and acidic residues" evidence="1">
    <location>
        <begin position="101"/>
        <end position="115"/>
    </location>
</feature>
<dbReference type="EMBL" id="BAAAPE010000008">
    <property type="protein sequence ID" value="GAA2077986.1"/>
    <property type="molecule type" value="Genomic_DNA"/>
</dbReference>
<name>A0ABN2VZU6_9ACTN</name>
<keyword evidence="3" id="KW-1185">Reference proteome</keyword>